<evidence type="ECO:0000256" key="1">
    <source>
        <dbReference type="ARBA" id="ARBA00010702"/>
    </source>
</evidence>
<dbReference type="GO" id="GO:0004649">
    <property type="term" value="F:poly(ADP-ribose) glycohydrolase activity"/>
    <property type="evidence" value="ECO:0007669"/>
    <property type="project" value="UniProtKB-EC"/>
</dbReference>
<keyword evidence="14" id="KW-1185">Reference proteome</keyword>
<dbReference type="SUPFAM" id="SSF101478">
    <property type="entry name" value="ADP-ribosylglycohydrolase"/>
    <property type="match status" value="1"/>
</dbReference>
<reference evidence="13 14" key="1">
    <citation type="journal article" date="2018" name="Plant J.">
        <title>Genome sequences of Chlorella sorokiniana UTEX 1602 and Micractinium conductrix SAG 241.80: implications to maltose excretion by a green alga.</title>
        <authorList>
            <person name="Arriola M.B."/>
            <person name="Velmurugan N."/>
            <person name="Zhang Y."/>
            <person name="Plunkett M.H."/>
            <person name="Hondzo H."/>
            <person name="Barney B.M."/>
        </authorList>
    </citation>
    <scope>NUCLEOTIDE SEQUENCE [LARGE SCALE GENOMIC DNA]</scope>
    <source>
        <strain evidence="14">UTEX 1602</strain>
    </source>
</reference>
<comment type="cofactor">
    <cofactor evidence="12">
        <name>Mg(2+)</name>
        <dbReference type="ChEBI" id="CHEBI:18420"/>
    </cofactor>
    <text evidence="12">Binds 2 magnesium ions per subunit.</text>
</comment>
<keyword evidence="12" id="KW-0479">Metal-binding</keyword>
<dbReference type="PANTHER" id="PTHR16222">
    <property type="entry name" value="ADP-RIBOSYLGLYCOHYDROLASE"/>
    <property type="match status" value="1"/>
</dbReference>
<comment type="catalytic activity">
    <reaction evidence="11">
        <text>alpha-NAD(+) + H2O = ADP-D-ribose + nicotinamide + H(+)</text>
        <dbReference type="Rhea" id="RHEA:68792"/>
        <dbReference type="ChEBI" id="CHEBI:15377"/>
        <dbReference type="ChEBI" id="CHEBI:15378"/>
        <dbReference type="ChEBI" id="CHEBI:17154"/>
        <dbReference type="ChEBI" id="CHEBI:57967"/>
        <dbReference type="ChEBI" id="CHEBI:77017"/>
    </reaction>
</comment>
<evidence type="ECO:0000256" key="12">
    <source>
        <dbReference type="PIRSR" id="PIRSR605502-1"/>
    </source>
</evidence>
<name>A0A2P6TEF5_CHLSO</name>
<evidence type="ECO:0000256" key="6">
    <source>
        <dbReference type="ARBA" id="ARBA00042471"/>
    </source>
</evidence>
<evidence type="ECO:0000256" key="11">
    <source>
        <dbReference type="ARBA" id="ARBA00049015"/>
    </source>
</evidence>
<dbReference type="PANTHER" id="PTHR16222:SF24">
    <property type="entry name" value="ADP-RIBOSYLHYDROLASE ARH3"/>
    <property type="match status" value="1"/>
</dbReference>
<dbReference type="InterPro" id="IPR036705">
    <property type="entry name" value="Ribosyl_crysJ1_sf"/>
</dbReference>
<evidence type="ECO:0000256" key="9">
    <source>
        <dbReference type="ARBA" id="ARBA00043187"/>
    </source>
</evidence>
<evidence type="ECO:0000256" key="3">
    <source>
        <dbReference type="ARBA" id="ARBA00022801"/>
    </source>
</evidence>
<evidence type="ECO:0000313" key="13">
    <source>
        <dbReference type="EMBL" id="PRW21002.1"/>
    </source>
</evidence>
<keyword evidence="12" id="KW-0460">Magnesium</keyword>
<dbReference type="EMBL" id="LHPG02000020">
    <property type="protein sequence ID" value="PRW21002.1"/>
    <property type="molecule type" value="Genomic_DNA"/>
</dbReference>
<proteinExistence type="inferred from homology"/>
<dbReference type="OrthoDB" id="524326at2759"/>
<evidence type="ECO:0000256" key="8">
    <source>
        <dbReference type="ARBA" id="ARBA00042850"/>
    </source>
</evidence>
<evidence type="ECO:0000313" key="14">
    <source>
        <dbReference type="Proteomes" id="UP000239899"/>
    </source>
</evidence>
<accession>A0A2P6TEF5</accession>
<dbReference type="GO" id="GO:0046872">
    <property type="term" value="F:metal ion binding"/>
    <property type="evidence" value="ECO:0007669"/>
    <property type="project" value="UniProtKB-KW"/>
</dbReference>
<evidence type="ECO:0000256" key="2">
    <source>
        <dbReference type="ARBA" id="ARBA00012255"/>
    </source>
</evidence>
<dbReference type="InterPro" id="IPR005502">
    <property type="entry name" value="Ribosyl_crysJ1"/>
</dbReference>
<protein>
    <recommendedName>
        <fullName evidence="4">ADP-ribosylhydrolase ARH3</fullName>
        <ecNumber evidence="2">3.2.1.143</ecNumber>
    </recommendedName>
    <alternativeName>
        <fullName evidence="5">ADP-ribose glycohydrolase ARH3</fullName>
    </alternativeName>
    <alternativeName>
        <fullName evidence="6">ADP-ribosylhydrolase 3</fullName>
    </alternativeName>
    <alternativeName>
        <fullName evidence="9">O-acetyl-ADP-ribose deacetylase ARH3</fullName>
    </alternativeName>
    <alternativeName>
        <fullName evidence="10">Poly(ADP-ribose) glycohydrolase ARH3</fullName>
    </alternativeName>
    <alternativeName>
        <fullName evidence="8">[Protein ADP-ribosylarginine] hydrolase-like protein 2</fullName>
    </alternativeName>
    <alternativeName>
        <fullName evidence="7">[Protein ADP-ribosylserine] hydrolase</fullName>
    </alternativeName>
</protein>
<organism evidence="13 14">
    <name type="scientific">Chlorella sorokiniana</name>
    <name type="common">Freshwater green alga</name>
    <dbReference type="NCBI Taxonomy" id="3076"/>
    <lineage>
        <taxon>Eukaryota</taxon>
        <taxon>Viridiplantae</taxon>
        <taxon>Chlorophyta</taxon>
        <taxon>core chlorophytes</taxon>
        <taxon>Trebouxiophyceae</taxon>
        <taxon>Chlorellales</taxon>
        <taxon>Chlorellaceae</taxon>
        <taxon>Chlorella clade</taxon>
        <taxon>Chlorella</taxon>
    </lineage>
</organism>
<gene>
    <name evidence="13" type="ORF">C2E21_8380</name>
</gene>
<dbReference type="Pfam" id="PF03747">
    <property type="entry name" value="ADP_ribosyl_GH"/>
    <property type="match status" value="1"/>
</dbReference>
<evidence type="ECO:0000256" key="5">
    <source>
        <dbReference type="ARBA" id="ARBA00042398"/>
    </source>
</evidence>
<keyword evidence="3" id="KW-0378">Hydrolase</keyword>
<feature type="binding site" evidence="12">
    <location>
        <position position="68"/>
    </location>
    <ligand>
        <name>Mg(2+)</name>
        <dbReference type="ChEBI" id="CHEBI:18420"/>
        <label>1</label>
    </ligand>
</feature>
<evidence type="ECO:0000256" key="7">
    <source>
        <dbReference type="ARBA" id="ARBA00042722"/>
    </source>
</evidence>
<dbReference type="Gene3D" id="1.10.4080.10">
    <property type="entry name" value="ADP-ribosylation/Crystallin J1"/>
    <property type="match status" value="1"/>
</dbReference>
<sequence>MAQQSDLETRRDRAAGAVLGCLIGDALGVGPHWYYDLDVLKKEFGWIDGYVASKPGRYHEGVPPGELSQTGEVAELLLRSLAERGRYDQPDFCGRLSGLLDTVDGSPYCVVDGRTNYTDVAMRDVWRAIKKEGKQWGQEGVGSWCDTSEGAIRAVMLAARYAGSLGDTARLSMDNVRLTHADPVVAGQSMSFAILVAALIQGEPIDADLGMKMRELAKKKEIPVAHAILAEERDVTHEQPPDPTQTMPFPDALLQLGWVVKAARDPTIQIPPEKVPLLYGLACSIHFLLPAAYYYAAKWEGEEGHFEKAVLYAINSGGNNMARAALTGAMVGAMVGLSGIPQRFVDGLARGTELRRLAEKLAADAFPAAS</sequence>
<dbReference type="Proteomes" id="UP000239899">
    <property type="component" value="Unassembled WGS sequence"/>
</dbReference>
<dbReference type="InterPro" id="IPR050792">
    <property type="entry name" value="ADP-ribosylglycohydrolase"/>
</dbReference>
<evidence type="ECO:0000256" key="4">
    <source>
        <dbReference type="ARBA" id="ARBA00041057"/>
    </source>
</evidence>
<evidence type="ECO:0000256" key="10">
    <source>
        <dbReference type="ARBA" id="ARBA00043193"/>
    </source>
</evidence>
<comment type="similarity">
    <text evidence="1">Belongs to the ADP-ribosylglycohydrolase family.</text>
</comment>
<dbReference type="AlphaFoldDB" id="A0A2P6TEF5"/>
<comment type="caution">
    <text evidence="13">The sequence shown here is derived from an EMBL/GenBank/DDBJ whole genome shotgun (WGS) entry which is preliminary data.</text>
</comment>
<dbReference type="STRING" id="3076.A0A2P6TEF5"/>
<dbReference type="EC" id="3.2.1.143" evidence="2"/>